<feature type="transmembrane region" description="Helical" evidence="7">
    <location>
        <begin position="81"/>
        <end position="100"/>
    </location>
</feature>
<dbReference type="InterPro" id="IPR036259">
    <property type="entry name" value="MFS_trans_sf"/>
</dbReference>
<feature type="region of interest" description="Disordered" evidence="6">
    <location>
        <begin position="117"/>
        <end position="156"/>
    </location>
</feature>
<evidence type="ECO:0000256" key="1">
    <source>
        <dbReference type="ARBA" id="ARBA00004141"/>
    </source>
</evidence>
<evidence type="ECO:0000313" key="9">
    <source>
        <dbReference type="EMBL" id="STW47522.1"/>
    </source>
</evidence>
<dbReference type="PANTHER" id="PTHR23501:SF197">
    <property type="entry name" value="COMD"/>
    <property type="match status" value="1"/>
</dbReference>
<dbReference type="InterPro" id="IPR020846">
    <property type="entry name" value="MFS_dom"/>
</dbReference>
<evidence type="ECO:0000256" key="4">
    <source>
        <dbReference type="ARBA" id="ARBA00022989"/>
    </source>
</evidence>
<evidence type="ECO:0000259" key="8">
    <source>
        <dbReference type="PROSITE" id="PS50850"/>
    </source>
</evidence>
<dbReference type="AlphaFoldDB" id="A0A378FQU0"/>
<feature type="transmembrane region" description="Helical" evidence="7">
    <location>
        <begin position="51"/>
        <end position="69"/>
    </location>
</feature>
<keyword evidence="4 7" id="KW-1133">Transmembrane helix</keyword>
<feature type="domain" description="Major facilitator superfamily (MFS) profile" evidence="8">
    <location>
        <begin position="16"/>
        <end position="156"/>
    </location>
</feature>
<evidence type="ECO:0000256" key="7">
    <source>
        <dbReference type="SAM" id="Phobius"/>
    </source>
</evidence>
<dbReference type="PANTHER" id="PTHR23501">
    <property type="entry name" value="MAJOR FACILITATOR SUPERFAMILY"/>
    <property type="match status" value="1"/>
</dbReference>
<dbReference type="Pfam" id="PF07690">
    <property type="entry name" value="MFS_1"/>
    <property type="match status" value="1"/>
</dbReference>
<keyword evidence="5 7" id="KW-0472">Membrane</keyword>
<reference evidence="9 10" key="1">
    <citation type="submission" date="2018-06" db="EMBL/GenBank/DDBJ databases">
        <authorList>
            <consortium name="Pathogen Informatics"/>
            <person name="Doyle S."/>
        </authorList>
    </citation>
    <scope>NUCLEOTIDE SEQUENCE [LARGE SCALE GENOMIC DNA]</scope>
    <source>
        <strain evidence="9 10">NCTC9617</strain>
    </source>
</reference>
<dbReference type="InterPro" id="IPR011701">
    <property type="entry name" value="MFS"/>
</dbReference>
<evidence type="ECO:0000313" key="10">
    <source>
        <dbReference type="Proteomes" id="UP000255167"/>
    </source>
</evidence>
<gene>
    <name evidence="9" type="primary">bmr3_1</name>
    <name evidence="9" type="ORF">NCTC9617_04078</name>
</gene>
<dbReference type="GO" id="GO:0022857">
    <property type="term" value="F:transmembrane transporter activity"/>
    <property type="evidence" value="ECO:0007669"/>
    <property type="project" value="InterPro"/>
</dbReference>
<name>A0A378FQU0_KLEPN</name>
<comment type="subcellular location">
    <subcellularLocation>
        <location evidence="1">Membrane</location>
        <topology evidence="1">Multi-pass membrane protein</topology>
    </subcellularLocation>
</comment>
<organism evidence="9 10">
    <name type="scientific">Klebsiella pneumoniae</name>
    <dbReference type="NCBI Taxonomy" id="573"/>
    <lineage>
        <taxon>Bacteria</taxon>
        <taxon>Pseudomonadati</taxon>
        <taxon>Pseudomonadota</taxon>
        <taxon>Gammaproteobacteria</taxon>
        <taxon>Enterobacterales</taxon>
        <taxon>Enterobacteriaceae</taxon>
        <taxon>Klebsiella/Raoultella group</taxon>
        <taxon>Klebsiella</taxon>
        <taxon>Klebsiella pneumoniae complex</taxon>
    </lineage>
</organism>
<sequence>MTTQVANPPVQSIRLLFSALLLVMLLSALDQTIVSTALPTIVGELGGLDKLSWVVTAYILSSTIAVPLYGKFGDLFGRKIVLQVAIGLFLVGSALCGLAQNMTQLVLMRGLQGLGGGGPDGDQHGGGRRRHPARQPRPLSGAVRRRFRPGDGDRPR</sequence>
<keyword evidence="3 7" id="KW-0812">Transmembrane</keyword>
<dbReference type="GO" id="GO:0005886">
    <property type="term" value="C:plasma membrane"/>
    <property type="evidence" value="ECO:0007669"/>
    <property type="project" value="TreeGrafter"/>
</dbReference>
<dbReference type="PROSITE" id="PS50850">
    <property type="entry name" value="MFS"/>
    <property type="match status" value="1"/>
</dbReference>
<evidence type="ECO:0000256" key="3">
    <source>
        <dbReference type="ARBA" id="ARBA00022692"/>
    </source>
</evidence>
<evidence type="ECO:0000256" key="2">
    <source>
        <dbReference type="ARBA" id="ARBA00022475"/>
    </source>
</evidence>
<accession>A0A378FQU0</accession>
<protein>
    <submittedName>
        <fullName evidence="9">Major facilitator superfamily permease</fullName>
    </submittedName>
</protein>
<evidence type="ECO:0000256" key="5">
    <source>
        <dbReference type="ARBA" id="ARBA00023136"/>
    </source>
</evidence>
<evidence type="ECO:0000256" key="6">
    <source>
        <dbReference type="SAM" id="MobiDB-lite"/>
    </source>
</evidence>
<dbReference type="SUPFAM" id="SSF103473">
    <property type="entry name" value="MFS general substrate transporter"/>
    <property type="match status" value="1"/>
</dbReference>
<dbReference type="Proteomes" id="UP000255167">
    <property type="component" value="Unassembled WGS sequence"/>
</dbReference>
<dbReference type="EMBL" id="UGNC01000005">
    <property type="protein sequence ID" value="STW47522.1"/>
    <property type="molecule type" value="Genomic_DNA"/>
</dbReference>
<proteinExistence type="predicted"/>
<keyword evidence="2" id="KW-1003">Cell membrane</keyword>
<dbReference type="Gene3D" id="1.20.1720.10">
    <property type="entry name" value="Multidrug resistance protein D"/>
    <property type="match status" value="1"/>
</dbReference>